<feature type="transmembrane region" description="Helical" evidence="1">
    <location>
        <begin position="36"/>
        <end position="54"/>
    </location>
</feature>
<keyword evidence="3" id="KW-1185">Reference proteome</keyword>
<organism evidence="2 3">
    <name type="scientific">Methanobacterium formicicum (strain DSM 3637 / PP1)</name>
    <dbReference type="NCBI Taxonomy" id="1204725"/>
    <lineage>
        <taxon>Archaea</taxon>
        <taxon>Methanobacteriati</taxon>
        <taxon>Methanobacteriota</taxon>
        <taxon>Methanomada group</taxon>
        <taxon>Methanobacteria</taxon>
        <taxon>Methanobacteriales</taxon>
        <taxon>Methanobacteriaceae</taxon>
        <taxon>Methanobacterium</taxon>
    </lineage>
</organism>
<evidence type="ECO:0000313" key="3">
    <source>
        <dbReference type="Proteomes" id="UP000007360"/>
    </source>
</evidence>
<sequence length="301" mass="33985">MISINLLIGSFIVLVTLIVMFLADSLNINKDKGIKILFILFVLTIISLTISYFINSSILLLAGSVYMFAALAFSLLHSSKFVGNKKTLIFFLLAGFSGFISEILCVKYGLFGEYYYYTGTGLLLNLIPLLLPISWAVIIYICYTITNFFIYGFGGEKPRYKHNLLYLVGFLVLLSVIDGMIAVNLDMIMDPVAVSPLVQQWVWVNGGPYFGIPIGNFILWFLITFVSTFIFRLYESFKPGDGKSSHNMGLYAYAPVVYFLYLIQQAAFAIELNHIEYVLIGAATMMPFIILPFLYYVIQKK</sequence>
<gene>
    <name evidence="2" type="ORF">A994_06690</name>
</gene>
<evidence type="ECO:0008006" key="4">
    <source>
        <dbReference type="Google" id="ProtNLM"/>
    </source>
</evidence>
<keyword evidence="1" id="KW-0472">Membrane</keyword>
<feature type="transmembrane region" description="Helical" evidence="1">
    <location>
        <begin position="276"/>
        <end position="298"/>
    </location>
</feature>
<dbReference type="PANTHER" id="PTHR39419:SF1">
    <property type="entry name" value="SLL0814 PROTEIN"/>
    <property type="match status" value="1"/>
</dbReference>
<dbReference type="InterPro" id="IPR007354">
    <property type="entry name" value="CruF-like"/>
</dbReference>
<dbReference type="EMBL" id="AMPO01000005">
    <property type="protein sequence ID" value="EKF85746.1"/>
    <property type="molecule type" value="Genomic_DNA"/>
</dbReference>
<feature type="transmembrane region" description="Helical" evidence="1">
    <location>
        <begin position="88"/>
        <end position="110"/>
    </location>
</feature>
<proteinExistence type="predicted"/>
<reference evidence="2 3" key="1">
    <citation type="journal article" date="2012" name="J. Bacteriol.">
        <title>Draft genome sequence of Methanobacterium formicicum DSM 3637, an archaebacterium isolated from the methane producer amoeba Pelomyxa palustris.</title>
        <authorList>
            <person name="Gutierrez G."/>
        </authorList>
    </citation>
    <scope>NUCLEOTIDE SEQUENCE [LARGE SCALE GENOMIC DNA]</scope>
    <source>
        <strain evidence="3">DSM 3637 / PP1</strain>
    </source>
</reference>
<comment type="caution">
    <text evidence="2">The sequence shown here is derived from an EMBL/GenBank/DDBJ whole genome shotgun (WGS) entry which is preliminary data.</text>
</comment>
<evidence type="ECO:0000313" key="2">
    <source>
        <dbReference type="EMBL" id="EKF85746.1"/>
    </source>
</evidence>
<name>K2QCK7_METFP</name>
<feature type="transmembrane region" description="Helical" evidence="1">
    <location>
        <begin position="122"/>
        <end position="143"/>
    </location>
</feature>
<protein>
    <recommendedName>
        <fullName evidence="4">Carotenoid biosynthesis protein</fullName>
    </recommendedName>
</protein>
<dbReference type="AlphaFoldDB" id="K2QCK7"/>
<feature type="transmembrane region" description="Helical" evidence="1">
    <location>
        <begin position="209"/>
        <end position="230"/>
    </location>
</feature>
<dbReference type="PANTHER" id="PTHR39419">
    <property type="entry name" value="SLL0814 PROTEIN"/>
    <property type="match status" value="1"/>
</dbReference>
<feature type="transmembrane region" description="Helical" evidence="1">
    <location>
        <begin position="60"/>
        <end position="76"/>
    </location>
</feature>
<dbReference type="PATRIC" id="fig|1204725.3.peg.1343"/>
<accession>K2QCK7</accession>
<evidence type="ECO:0000256" key="1">
    <source>
        <dbReference type="SAM" id="Phobius"/>
    </source>
</evidence>
<feature type="transmembrane region" description="Helical" evidence="1">
    <location>
        <begin position="6"/>
        <end position="24"/>
    </location>
</feature>
<feature type="transmembrane region" description="Helical" evidence="1">
    <location>
        <begin position="164"/>
        <end position="189"/>
    </location>
</feature>
<dbReference type="OrthoDB" id="70482at2157"/>
<feature type="transmembrane region" description="Helical" evidence="1">
    <location>
        <begin position="250"/>
        <end position="270"/>
    </location>
</feature>
<dbReference type="Pfam" id="PF04240">
    <property type="entry name" value="Caroten_synth"/>
    <property type="match status" value="1"/>
</dbReference>
<keyword evidence="1" id="KW-1133">Transmembrane helix</keyword>
<dbReference type="Proteomes" id="UP000007360">
    <property type="component" value="Unassembled WGS sequence"/>
</dbReference>
<keyword evidence="1" id="KW-0812">Transmembrane</keyword>